<dbReference type="EMBL" id="CABFNQ020000744">
    <property type="protein sequence ID" value="CAH0032726.1"/>
    <property type="molecule type" value="Genomic_DNA"/>
</dbReference>
<evidence type="ECO:0000256" key="1">
    <source>
        <dbReference type="SAM" id="MobiDB-lite"/>
    </source>
</evidence>
<protein>
    <submittedName>
        <fullName evidence="2">Uncharacterized protein</fullName>
    </submittedName>
</protein>
<feature type="compositionally biased region" description="Polar residues" evidence="1">
    <location>
        <begin position="12"/>
        <end position="26"/>
    </location>
</feature>
<accession>A0A9N9VYD4</accession>
<feature type="region of interest" description="Disordered" evidence="1">
    <location>
        <begin position="555"/>
        <end position="580"/>
    </location>
</feature>
<feature type="compositionally biased region" description="Polar residues" evidence="1">
    <location>
        <begin position="353"/>
        <end position="364"/>
    </location>
</feature>
<sequence length="622" mass="66392">MSPKQGDELLDQDSTTQELEISPETQAQKDDSFGVEKTTKTADEIESQLSSLGSDSDLSDAESLSSSASDDEECNEVPSDADNVTQDTSQPKIISNTGDMDMTSNSPVSDTSDIEMDDASDVQQTPHIIGVASKDLQARSQADDDSVANSSSTSSSEESDSSEGESEVGALTTVSDSQAQERPIEVQNGPTATTIPQLESAQDLPIATASITPSEQLSYAPDKEIEAAPGSIGEAIEREEVPSAENSDSDESSQTDNSGEGLIDETPVSQLATPCMEADTSIHMPTTPTTDQVVFTQDSGEIGVSGTGAPDDQLKINTPQSPWSKSQYSQFFATVPSGSPIGDSEKLDPEPSASLQSPWVASQDTFHKVAGLSELENDRFSPTSKSRLGRQSTPESDVPFQPFSAFMTPSPERRARRIARAGPRFSSGGLPSSQALASAMKNPWGSGKANRRVSWAPLPHEATADINSASSENDQLSPSQRQRPSSPPPQVSIADVSQEAGEDRFRDHFHAVARRAAEHPQRILPTESQQTVGSPDACAMAENFIAFNENKTVGSAVHPQKGDSATPRSQSGFGTDMDNDDLLEDVFNDIQELLQPWNLDAELEQARKESGNDPVPVDIWAL</sequence>
<proteinExistence type="predicted"/>
<dbReference type="AlphaFoldDB" id="A0A9N9VYD4"/>
<feature type="compositionally biased region" description="Basic and acidic residues" evidence="1">
    <location>
        <begin position="27"/>
        <end position="43"/>
    </location>
</feature>
<feature type="compositionally biased region" description="Polar residues" evidence="1">
    <location>
        <begin position="82"/>
        <end position="111"/>
    </location>
</feature>
<dbReference type="OrthoDB" id="5419922at2759"/>
<feature type="compositionally biased region" description="Basic and acidic residues" evidence="1">
    <location>
        <begin position="501"/>
        <end position="521"/>
    </location>
</feature>
<name>A0A9N9VYD4_9HYPO</name>
<keyword evidence="3" id="KW-1185">Reference proteome</keyword>
<comment type="caution">
    <text evidence="2">The sequence shown here is derived from an EMBL/GenBank/DDBJ whole genome shotgun (WGS) entry which is preliminary data.</text>
</comment>
<organism evidence="2 3">
    <name type="scientific">Clonostachys rhizophaga</name>
    <dbReference type="NCBI Taxonomy" id="160324"/>
    <lineage>
        <taxon>Eukaryota</taxon>
        <taxon>Fungi</taxon>
        <taxon>Dikarya</taxon>
        <taxon>Ascomycota</taxon>
        <taxon>Pezizomycotina</taxon>
        <taxon>Sordariomycetes</taxon>
        <taxon>Hypocreomycetidae</taxon>
        <taxon>Hypocreales</taxon>
        <taxon>Bionectriaceae</taxon>
        <taxon>Clonostachys</taxon>
    </lineage>
</organism>
<feature type="compositionally biased region" description="Acidic residues" evidence="1">
    <location>
        <begin position="157"/>
        <end position="166"/>
    </location>
</feature>
<feature type="region of interest" description="Disordered" evidence="1">
    <location>
        <begin position="300"/>
        <end position="534"/>
    </location>
</feature>
<feature type="compositionally biased region" description="Polar residues" evidence="1">
    <location>
        <begin position="315"/>
        <end position="332"/>
    </location>
</feature>
<feature type="compositionally biased region" description="Polar residues" evidence="1">
    <location>
        <begin position="380"/>
        <end position="395"/>
    </location>
</feature>
<evidence type="ECO:0000313" key="3">
    <source>
        <dbReference type="Proteomes" id="UP000696573"/>
    </source>
</evidence>
<evidence type="ECO:0000313" key="2">
    <source>
        <dbReference type="EMBL" id="CAH0032726.1"/>
    </source>
</evidence>
<gene>
    <name evidence="2" type="ORF">CRHIZ90672A_00002508</name>
</gene>
<dbReference type="Proteomes" id="UP000696573">
    <property type="component" value="Unassembled WGS sequence"/>
</dbReference>
<feature type="compositionally biased region" description="Low complexity" evidence="1">
    <location>
        <begin position="47"/>
        <end position="68"/>
    </location>
</feature>
<feature type="region of interest" description="Disordered" evidence="1">
    <location>
        <begin position="1"/>
        <end position="288"/>
    </location>
</feature>
<reference evidence="2" key="1">
    <citation type="submission" date="2021-10" db="EMBL/GenBank/DDBJ databases">
        <authorList>
            <person name="Piombo E."/>
        </authorList>
    </citation>
    <scope>NUCLEOTIDE SEQUENCE</scope>
</reference>
<feature type="compositionally biased region" description="Polar residues" evidence="1">
    <location>
        <begin position="465"/>
        <end position="476"/>
    </location>
</feature>
<feature type="compositionally biased region" description="Polar residues" evidence="1">
    <location>
        <begin position="188"/>
        <end position="200"/>
    </location>
</feature>
<feature type="compositionally biased region" description="Low complexity" evidence="1">
    <location>
        <begin position="147"/>
        <end position="156"/>
    </location>
</feature>